<evidence type="ECO:0000256" key="6">
    <source>
        <dbReference type="ARBA" id="ARBA00023136"/>
    </source>
</evidence>
<proteinExistence type="predicted"/>
<dbReference type="InterPro" id="IPR036259">
    <property type="entry name" value="MFS_trans_sf"/>
</dbReference>
<feature type="transmembrane region" description="Helical" evidence="8">
    <location>
        <begin position="60"/>
        <end position="84"/>
    </location>
</feature>
<keyword evidence="4 8" id="KW-0812">Transmembrane</keyword>
<evidence type="ECO:0000256" key="7">
    <source>
        <dbReference type="ARBA" id="ARBA00023251"/>
    </source>
</evidence>
<keyword evidence="6 8" id="KW-0472">Membrane</keyword>
<feature type="transmembrane region" description="Helical" evidence="8">
    <location>
        <begin position="127"/>
        <end position="146"/>
    </location>
</feature>
<dbReference type="PROSITE" id="PS50850">
    <property type="entry name" value="MFS"/>
    <property type="match status" value="1"/>
</dbReference>
<feature type="transmembrane region" description="Helical" evidence="8">
    <location>
        <begin position="96"/>
        <end position="115"/>
    </location>
</feature>
<dbReference type="Gene3D" id="1.20.1250.20">
    <property type="entry name" value="MFS general substrate transporter like domains"/>
    <property type="match status" value="2"/>
</dbReference>
<dbReference type="SUPFAM" id="SSF103473">
    <property type="entry name" value="MFS general substrate transporter"/>
    <property type="match status" value="2"/>
</dbReference>
<reference evidence="10 11" key="1">
    <citation type="submission" date="2022-10" db="EMBL/GenBank/DDBJ databases">
        <authorList>
            <person name="Xie J."/>
            <person name="Shen N."/>
        </authorList>
    </citation>
    <scope>NUCLEOTIDE SEQUENCE [LARGE SCALE GENOMIC DNA]</scope>
    <source>
        <strain evidence="10 11">DSM 41681</strain>
    </source>
</reference>
<accession>A0ABU6CFP2</accession>
<evidence type="ECO:0000313" key="11">
    <source>
        <dbReference type="Proteomes" id="UP001352223"/>
    </source>
</evidence>
<evidence type="ECO:0000256" key="5">
    <source>
        <dbReference type="ARBA" id="ARBA00022989"/>
    </source>
</evidence>
<evidence type="ECO:0000256" key="2">
    <source>
        <dbReference type="ARBA" id="ARBA00022448"/>
    </source>
</evidence>
<feature type="transmembrane region" description="Helical" evidence="8">
    <location>
        <begin position="385"/>
        <end position="403"/>
    </location>
</feature>
<dbReference type="InterPro" id="IPR011701">
    <property type="entry name" value="MFS"/>
</dbReference>
<feature type="transmembrane region" description="Helical" evidence="8">
    <location>
        <begin position="277"/>
        <end position="293"/>
    </location>
</feature>
<feature type="transmembrane region" description="Helical" evidence="8">
    <location>
        <begin position="314"/>
        <end position="334"/>
    </location>
</feature>
<evidence type="ECO:0000313" key="10">
    <source>
        <dbReference type="EMBL" id="MEB3962942.1"/>
    </source>
</evidence>
<organism evidence="10 11">
    <name type="scientific">Streptomyces kunmingensis</name>
    <dbReference type="NCBI Taxonomy" id="68225"/>
    <lineage>
        <taxon>Bacteria</taxon>
        <taxon>Bacillati</taxon>
        <taxon>Actinomycetota</taxon>
        <taxon>Actinomycetes</taxon>
        <taxon>Kitasatosporales</taxon>
        <taxon>Streptomycetaceae</taxon>
        <taxon>Streptomyces</taxon>
    </lineage>
</organism>
<dbReference type="RefSeq" id="WP_324770581.1">
    <property type="nucleotide sequence ID" value="NZ_BAAATS010000005.1"/>
</dbReference>
<dbReference type="InterPro" id="IPR020846">
    <property type="entry name" value="MFS_dom"/>
</dbReference>
<dbReference type="PANTHER" id="PTHR42718">
    <property type="entry name" value="MAJOR FACILITATOR SUPERFAMILY MULTIDRUG TRANSPORTER MFSC"/>
    <property type="match status" value="1"/>
</dbReference>
<keyword evidence="7" id="KW-0046">Antibiotic resistance</keyword>
<feature type="transmembrane region" description="Helical" evidence="8">
    <location>
        <begin position="214"/>
        <end position="235"/>
    </location>
</feature>
<gene>
    <name evidence="10" type="ORF">OKJ48_22205</name>
</gene>
<evidence type="ECO:0000256" key="1">
    <source>
        <dbReference type="ARBA" id="ARBA00004651"/>
    </source>
</evidence>
<keyword evidence="11" id="KW-1185">Reference proteome</keyword>
<name>A0ABU6CFP2_9ACTN</name>
<protein>
    <submittedName>
        <fullName evidence="10">MFS transporter</fullName>
    </submittedName>
</protein>
<comment type="subcellular location">
    <subcellularLocation>
        <location evidence="1">Cell membrane</location>
        <topology evidence="1">Multi-pass membrane protein</topology>
    </subcellularLocation>
</comment>
<feature type="transmembrane region" description="Helical" evidence="8">
    <location>
        <begin position="184"/>
        <end position="202"/>
    </location>
</feature>
<dbReference type="PANTHER" id="PTHR42718:SF46">
    <property type="entry name" value="BLR6921 PROTEIN"/>
    <property type="match status" value="1"/>
</dbReference>
<sequence>MTSLDDIATDDIATDDIATDGIATVDIAIDDTNGRTLRPSIPAPASPSASTAVVLRYPGALVPVLVSLGMLVAVVSSLGAPLIPTIAAENHVALSSAQWALTVTMLVGAIATPVMGRLGDGPHRKRVILTGLGAVMAGSLLAALPIGFACLLAGRALQGVGMGLVPLAIATARDALPPHKARSAVATLSLTTAAGIGLGYPITGLFAEYLGMYAGFWFALATAVAAFVATVIVVPAPPHRPTTPMDVPGALLLAGGMAALLLSLAEGERWGWSSPSLLALALAAVLLLAGWVLHSLRSTHPLVRVSLVKDRGVLVANLTTMVGGVGTYLLIALVTRYVQTPEAAGYGFGASIVVTGLLLVPFSAASLLTGRLVRVMGAAATPARMLPLGCLLSLAGLVCFLLARSSLWGIGVMMALAGLGVGVTFAVTPGLIVGGVPAAETGSAMSFNQVVKYIGYSTGSALSAVVLQAHTAPGAALPTNDGYRSAGLVGCAAFLITGVLAVVLTRVGVRARPSVVAAGQSAAAGASTEPSRP</sequence>
<dbReference type="Proteomes" id="UP001352223">
    <property type="component" value="Unassembled WGS sequence"/>
</dbReference>
<evidence type="ECO:0000259" key="9">
    <source>
        <dbReference type="PROSITE" id="PS50850"/>
    </source>
</evidence>
<feature type="transmembrane region" description="Helical" evidence="8">
    <location>
        <begin position="247"/>
        <end position="265"/>
    </location>
</feature>
<keyword evidence="3" id="KW-1003">Cell membrane</keyword>
<keyword evidence="2" id="KW-0813">Transport</keyword>
<evidence type="ECO:0000256" key="8">
    <source>
        <dbReference type="SAM" id="Phobius"/>
    </source>
</evidence>
<dbReference type="Pfam" id="PF07690">
    <property type="entry name" value="MFS_1"/>
    <property type="match status" value="1"/>
</dbReference>
<feature type="domain" description="Major facilitator superfamily (MFS) profile" evidence="9">
    <location>
        <begin position="61"/>
        <end position="516"/>
    </location>
</feature>
<evidence type="ECO:0000256" key="4">
    <source>
        <dbReference type="ARBA" id="ARBA00022692"/>
    </source>
</evidence>
<feature type="transmembrane region" description="Helical" evidence="8">
    <location>
        <begin position="346"/>
        <end position="373"/>
    </location>
</feature>
<feature type="transmembrane region" description="Helical" evidence="8">
    <location>
        <begin position="483"/>
        <end position="504"/>
    </location>
</feature>
<evidence type="ECO:0000256" key="3">
    <source>
        <dbReference type="ARBA" id="ARBA00022475"/>
    </source>
</evidence>
<dbReference type="EMBL" id="JAOZYB010000190">
    <property type="protein sequence ID" value="MEB3962942.1"/>
    <property type="molecule type" value="Genomic_DNA"/>
</dbReference>
<keyword evidence="5 8" id="KW-1133">Transmembrane helix</keyword>
<comment type="caution">
    <text evidence="10">The sequence shown here is derived from an EMBL/GenBank/DDBJ whole genome shotgun (WGS) entry which is preliminary data.</text>
</comment>
<feature type="transmembrane region" description="Helical" evidence="8">
    <location>
        <begin position="409"/>
        <end position="432"/>
    </location>
</feature>